<proteinExistence type="predicted"/>
<sequence length="86" mass="9709">MTYSDSTQLIKADELPDGRIIVWWNESDCIVFDNDAALQEYCQSLTPRIKDLLRALLIMDFSEQRVAGKTASLSISDPDDVWVVAT</sequence>
<evidence type="ECO:0000313" key="1">
    <source>
        <dbReference type="EMBL" id="CAB4159023.1"/>
    </source>
</evidence>
<protein>
    <submittedName>
        <fullName evidence="1">Uncharacterized protein</fullName>
    </submittedName>
</protein>
<accession>A0A6J5NJI9</accession>
<name>A0A6J5NJI9_9CAUD</name>
<organism evidence="1">
    <name type="scientific">uncultured Caudovirales phage</name>
    <dbReference type="NCBI Taxonomy" id="2100421"/>
    <lineage>
        <taxon>Viruses</taxon>
        <taxon>Duplodnaviria</taxon>
        <taxon>Heunggongvirae</taxon>
        <taxon>Uroviricota</taxon>
        <taxon>Caudoviricetes</taxon>
        <taxon>Peduoviridae</taxon>
        <taxon>Maltschvirus</taxon>
        <taxon>Maltschvirus maltsch</taxon>
    </lineage>
</organism>
<gene>
    <name evidence="1" type="ORF">UFOVP704_45</name>
</gene>
<dbReference type="EMBL" id="LR796675">
    <property type="protein sequence ID" value="CAB4159023.1"/>
    <property type="molecule type" value="Genomic_DNA"/>
</dbReference>
<reference evidence="1" key="1">
    <citation type="submission" date="2020-04" db="EMBL/GenBank/DDBJ databases">
        <authorList>
            <person name="Chiriac C."/>
            <person name="Salcher M."/>
            <person name="Ghai R."/>
            <person name="Kavagutti S V."/>
        </authorList>
    </citation>
    <scope>NUCLEOTIDE SEQUENCE</scope>
</reference>